<feature type="domain" description="ABC transmembrane type-1" evidence="11">
    <location>
        <begin position="23"/>
        <end position="311"/>
    </location>
</feature>
<dbReference type="GO" id="GO:0016887">
    <property type="term" value="F:ATP hydrolysis activity"/>
    <property type="evidence" value="ECO:0007669"/>
    <property type="project" value="InterPro"/>
</dbReference>
<keyword evidence="5" id="KW-0547">Nucleotide-binding</keyword>
<dbReference type="SUPFAM" id="SSF90123">
    <property type="entry name" value="ABC transporter transmembrane region"/>
    <property type="match status" value="1"/>
</dbReference>
<proteinExistence type="predicted"/>
<accession>A0A1D8TWT6</accession>
<dbReference type="Gene3D" id="3.40.50.300">
    <property type="entry name" value="P-loop containing nucleotide triphosphate hydrolases"/>
    <property type="match status" value="1"/>
</dbReference>
<dbReference type="SMART" id="SM00382">
    <property type="entry name" value="AAA"/>
    <property type="match status" value="1"/>
</dbReference>
<protein>
    <submittedName>
        <fullName evidence="12">ABC transporter ATP-binding protein</fullName>
    </submittedName>
</protein>
<dbReference type="PROSITE" id="PS50929">
    <property type="entry name" value="ABC_TM1F"/>
    <property type="match status" value="1"/>
</dbReference>
<dbReference type="Pfam" id="PF00664">
    <property type="entry name" value="ABC_membrane"/>
    <property type="match status" value="1"/>
</dbReference>
<evidence type="ECO:0000259" key="11">
    <source>
        <dbReference type="PROSITE" id="PS50929"/>
    </source>
</evidence>
<keyword evidence="3" id="KW-1003">Cell membrane</keyword>
<evidence type="ECO:0000256" key="1">
    <source>
        <dbReference type="ARBA" id="ARBA00004651"/>
    </source>
</evidence>
<evidence type="ECO:0000256" key="2">
    <source>
        <dbReference type="ARBA" id="ARBA00022448"/>
    </source>
</evidence>
<organism evidence="12 13">
    <name type="scientific">Moorena producens PAL-8-15-08-1</name>
    <dbReference type="NCBI Taxonomy" id="1458985"/>
    <lineage>
        <taxon>Bacteria</taxon>
        <taxon>Bacillati</taxon>
        <taxon>Cyanobacteriota</taxon>
        <taxon>Cyanophyceae</taxon>
        <taxon>Coleofasciculales</taxon>
        <taxon>Coleofasciculaceae</taxon>
        <taxon>Moorena</taxon>
    </lineage>
</organism>
<dbReference type="EMBL" id="CP017599">
    <property type="protein sequence ID" value="AOX02112.1"/>
    <property type="molecule type" value="Genomic_DNA"/>
</dbReference>
<feature type="domain" description="ABC transporter" evidence="10">
    <location>
        <begin position="346"/>
        <end position="586"/>
    </location>
</feature>
<dbReference type="PANTHER" id="PTHR43394">
    <property type="entry name" value="ATP-DEPENDENT PERMEASE MDL1, MITOCHONDRIAL"/>
    <property type="match status" value="1"/>
</dbReference>
<evidence type="ECO:0000256" key="6">
    <source>
        <dbReference type="ARBA" id="ARBA00022840"/>
    </source>
</evidence>
<dbReference type="KEGG" id="mpro:BJP34_24115"/>
<dbReference type="GO" id="GO:0005524">
    <property type="term" value="F:ATP binding"/>
    <property type="evidence" value="ECO:0007669"/>
    <property type="project" value="UniProtKB-KW"/>
</dbReference>
<dbReference type="AlphaFoldDB" id="A0A1D8TWT6"/>
<dbReference type="GO" id="GO:0015421">
    <property type="term" value="F:ABC-type oligopeptide transporter activity"/>
    <property type="evidence" value="ECO:0007669"/>
    <property type="project" value="TreeGrafter"/>
</dbReference>
<evidence type="ECO:0000313" key="12">
    <source>
        <dbReference type="EMBL" id="AOX02112.1"/>
    </source>
</evidence>
<dbReference type="Pfam" id="PF00005">
    <property type="entry name" value="ABC_tran"/>
    <property type="match status" value="1"/>
</dbReference>
<gene>
    <name evidence="12" type="ORF">BJP34_24115</name>
</gene>
<dbReference type="OrthoDB" id="9762790at2"/>
<dbReference type="InterPro" id="IPR027417">
    <property type="entry name" value="P-loop_NTPase"/>
</dbReference>
<keyword evidence="2" id="KW-0813">Transport</keyword>
<dbReference type="InterPro" id="IPR039421">
    <property type="entry name" value="Type_1_exporter"/>
</dbReference>
<dbReference type="STRING" id="1458985.BJP34_24115"/>
<dbReference type="Proteomes" id="UP000177870">
    <property type="component" value="Chromosome"/>
</dbReference>
<dbReference type="FunFam" id="3.40.50.300:FF:000221">
    <property type="entry name" value="Multidrug ABC transporter ATP-binding protein"/>
    <property type="match status" value="1"/>
</dbReference>
<feature type="transmembrane region" description="Helical" evidence="9">
    <location>
        <begin position="21"/>
        <end position="39"/>
    </location>
</feature>
<dbReference type="PROSITE" id="PS50893">
    <property type="entry name" value="ABC_TRANSPORTER_2"/>
    <property type="match status" value="1"/>
</dbReference>
<comment type="subcellular location">
    <subcellularLocation>
        <location evidence="1">Cell membrane</location>
        <topology evidence="1">Multi-pass membrane protein</topology>
    </subcellularLocation>
</comment>
<name>A0A1D8TWT6_9CYAN</name>
<feature type="transmembrane region" description="Helical" evidence="9">
    <location>
        <begin position="59"/>
        <end position="79"/>
    </location>
</feature>
<feature type="transmembrane region" description="Helical" evidence="9">
    <location>
        <begin position="150"/>
        <end position="173"/>
    </location>
</feature>
<evidence type="ECO:0000256" key="9">
    <source>
        <dbReference type="SAM" id="Phobius"/>
    </source>
</evidence>
<keyword evidence="8 9" id="KW-0472">Membrane</keyword>
<sequence length="592" mass="66798">MPRIKRALLFVWHSAPTLTTIKVILIIVQGLLPLALLYLTKLVVDTVATSLTLSDKQAAFSQIMFLLAVAGGVTLVTSVSQSLSQLVSILQSQKVTDYMEGMLHDKSMAVDLEYYENAEYYDMLQRAQRDAPELPNQILHRLAEIGQNSVSLLAIVGLLLSFHWGIAGVLFVVGIPTMLVRLKYAKIMYHWQRERTPIRRRANYYGGLLTRDRPAKEIRLFNLGSVFSQRFHQLRWQLYRESFTIAKSRSMANLGAQGFSGIIMLAGYGFIIYQTVQGLLTIGDLALYHQALRRGQTAFSGVLSSLSGFYENSLFLNNLYEFLDLQPKITELPHPKLVPQPIQNGIVFNNVSFQYANTTRQALKTINLTLQPGETIALVGENGSGKTTLIKLLCRLYEPTSGSITIDGIDLRQFQLDHLRQQISVIFQDYMKYHLTAQENIWLGNVALSPTDNQISKAAFRSGADRVINTLPNGYDTMLGKLFDQGEQLSIGQWQKIALARAFLRDSQVIVLDEPTSAMDPKAEYEVFQKFRQLIKDQAAILISHRLSTVKMADRIYVMDKGSITESGTHEELMQLDGTYAYLFETQAQNYR</sequence>
<dbReference type="InterPro" id="IPR003593">
    <property type="entry name" value="AAA+_ATPase"/>
</dbReference>
<keyword evidence="7 9" id="KW-1133">Transmembrane helix</keyword>
<evidence type="ECO:0000256" key="8">
    <source>
        <dbReference type="ARBA" id="ARBA00023136"/>
    </source>
</evidence>
<evidence type="ECO:0000259" key="10">
    <source>
        <dbReference type="PROSITE" id="PS50893"/>
    </source>
</evidence>
<dbReference type="RefSeq" id="WP_070394536.1">
    <property type="nucleotide sequence ID" value="NZ_CP017599.1"/>
</dbReference>
<evidence type="ECO:0000256" key="7">
    <source>
        <dbReference type="ARBA" id="ARBA00022989"/>
    </source>
</evidence>
<reference evidence="13" key="1">
    <citation type="submission" date="2016-10" db="EMBL/GenBank/DDBJ databases">
        <title>Comparative genomics uncovers the prolific and rare metabolic potential of the cyanobacterial genus Moorea.</title>
        <authorList>
            <person name="Leao T."/>
            <person name="Castelao G."/>
            <person name="Korobeynikov A."/>
            <person name="Monroe E.A."/>
            <person name="Podell S."/>
            <person name="Glukhov E."/>
            <person name="Allen E."/>
            <person name="Gerwick W.H."/>
            <person name="Gerwick L."/>
        </authorList>
    </citation>
    <scope>NUCLEOTIDE SEQUENCE [LARGE SCALE GENOMIC DNA]</scope>
    <source>
        <strain evidence="13">PAL-8-15-08-1</strain>
    </source>
</reference>
<keyword evidence="6 12" id="KW-0067">ATP-binding</keyword>
<evidence type="ECO:0000313" key="13">
    <source>
        <dbReference type="Proteomes" id="UP000177870"/>
    </source>
</evidence>
<dbReference type="PANTHER" id="PTHR43394:SF1">
    <property type="entry name" value="ATP-BINDING CASSETTE SUB-FAMILY B MEMBER 10, MITOCHONDRIAL"/>
    <property type="match status" value="1"/>
</dbReference>
<dbReference type="GO" id="GO:0005886">
    <property type="term" value="C:plasma membrane"/>
    <property type="evidence" value="ECO:0007669"/>
    <property type="project" value="UniProtKB-SubCell"/>
</dbReference>
<dbReference type="InterPro" id="IPR003439">
    <property type="entry name" value="ABC_transporter-like_ATP-bd"/>
</dbReference>
<keyword evidence="4 9" id="KW-0812">Transmembrane</keyword>
<dbReference type="InterPro" id="IPR011527">
    <property type="entry name" value="ABC1_TM_dom"/>
</dbReference>
<dbReference type="InterPro" id="IPR036640">
    <property type="entry name" value="ABC1_TM_sf"/>
</dbReference>
<evidence type="ECO:0000256" key="4">
    <source>
        <dbReference type="ARBA" id="ARBA00022692"/>
    </source>
</evidence>
<dbReference type="Gene3D" id="1.20.1560.10">
    <property type="entry name" value="ABC transporter type 1, transmembrane domain"/>
    <property type="match status" value="1"/>
</dbReference>
<dbReference type="SUPFAM" id="SSF52540">
    <property type="entry name" value="P-loop containing nucleoside triphosphate hydrolases"/>
    <property type="match status" value="1"/>
</dbReference>
<evidence type="ECO:0000256" key="5">
    <source>
        <dbReference type="ARBA" id="ARBA00022741"/>
    </source>
</evidence>
<evidence type="ECO:0000256" key="3">
    <source>
        <dbReference type="ARBA" id="ARBA00022475"/>
    </source>
</evidence>